<organism evidence="1 2">
    <name type="scientific">Aequorivita antarctica</name>
    <dbReference type="NCBI Taxonomy" id="153266"/>
    <lineage>
        <taxon>Bacteria</taxon>
        <taxon>Pseudomonadati</taxon>
        <taxon>Bacteroidota</taxon>
        <taxon>Flavobacteriia</taxon>
        <taxon>Flavobacteriales</taxon>
        <taxon>Flavobacteriaceae</taxon>
        <taxon>Aequorivita</taxon>
    </lineage>
</organism>
<comment type="caution">
    <text evidence="1">The sequence shown here is derived from an EMBL/GenBank/DDBJ whole genome shotgun (WGS) entry which is preliminary data.</text>
</comment>
<dbReference type="InterPro" id="IPR046525">
    <property type="entry name" value="DUF6702"/>
</dbReference>
<evidence type="ECO:0000313" key="2">
    <source>
        <dbReference type="Proteomes" id="UP000321497"/>
    </source>
</evidence>
<dbReference type="AlphaFoldDB" id="A0A5C6YZL4"/>
<name>A0A5C6YZL4_9FLAO</name>
<reference evidence="1 2" key="1">
    <citation type="submission" date="2019-08" db="EMBL/GenBank/DDBJ databases">
        <title>Genome of Aequorivita antarctica SW49 (type strain).</title>
        <authorList>
            <person name="Bowman J.P."/>
        </authorList>
    </citation>
    <scope>NUCLEOTIDE SEQUENCE [LARGE SCALE GENOMIC DNA]</scope>
    <source>
        <strain evidence="1 2">SW49</strain>
    </source>
</reference>
<protein>
    <recommendedName>
        <fullName evidence="3">Peptidase E</fullName>
    </recommendedName>
</protein>
<dbReference type="EMBL" id="VORT01000005">
    <property type="protein sequence ID" value="TXD73169.1"/>
    <property type="molecule type" value="Genomic_DNA"/>
</dbReference>
<dbReference type="Pfam" id="PF20420">
    <property type="entry name" value="DUF6702"/>
    <property type="match status" value="1"/>
</dbReference>
<keyword evidence="2" id="KW-1185">Reference proteome</keyword>
<dbReference type="Proteomes" id="UP000321497">
    <property type="component" value="Unassembled WGS sequence"/>
</dbReference>
<evidence type="ECO:0008006" key="3">
    <source>
        <dbReference type="Google" id="ProtNLM"/>
    </source>
</evidence>
<dbReference type="RefSeq" id="WP_111844534.1">
    <property type="nucleotide sequence ID" value="NZ_UEGI01000007.1"/>
</dbReference>
<gene>
    <name evidence="1" type="ORF">ESU54_08515</name>
</gene>
<evidence type="ECO:0000313" key="1">
    <source>
        <dbReference type="EMBL" id="TXD73169.1"/>
    </source>
</evidence>
<dbReference type="OrthoDB" id="5735516at2"/>
<sequence length="167" mass="19493">MKFFRVFLLLLVFPMVSGIPVHKFYVSITKIEYVKEKSSLQIITKIFTDDIEDALQQRYNSSISLDTKKETEAADEDLKNYILQKITIKVNGKQVALDYIGKEYETDMVVAYIEVKNVKELKTIEIENKVLMEMFPEQQNIIHLKTPKNRLSLILDKDEPKGKLNFN</sequence>
<accession>A0A5C6YZL4</accession>
<proteinExistence type="predicted"/>